<dbReference type="SFLD" id="SFLDS00029">
    <property type="entry name" value="Radical_SAM"/>
    <property type="match status" value="1"/>
</dbReference>
<keyword evidence="3" id="KW-0408">Iron</keyword>
<evidence type="ECO:0000259" key="5">
    <source>
        <dbReference type="PROSITE" id="PS51918"/>
    </source>
</evidence>
<dbReference type="SFLD" id="SFLDG01386">
    <property type="entry name" value="main_SPASM_domain-containing"/>
    <property type="match status" value="1"/>
</dbReference>
<keyword evidence="1" id="KW-0949">S-adenosyl-L-methionine</keyword>
<dbReference type="PANTHER" id="PTHR43273">
    <property type="entry name" value="ANAEROBIC SULFATASE-MATURATING ENZYME HOMOLOG ASLB-RELATED"/>
    <property type="match status" value="1"/>
</dbReference>
<dbReference type="SFLD" id="SFLDG01072">
    <property type="entry name" value="dehydrogenase_like"/>
    <property type="match status" value="1"/>
</dbReference>
<evidence type="ECO:0000256" key="3">
    <source>
        <dbReference type="ARBA" id="ARBA00023004"/>
    </source>
</evidence>
<evidence type="ECO:0000256" key="1">
    <source>
        <dbReference type="ARBA" id="ARBA00022691"/>
    </source>
</evidence>
<dbReference type="Gene3D" id="3.20.20.70">
    <property type="entry name" value="Aldolase class I"/>
    <property type="match status" value="1"/>
</dbReference>
<dbReference type="SFLD" id="SFLDG01067">
    <property type="entry name" value="SPASM/twitch_domain_containing"/>
    <property type="match status" value="1"/>
</dbReference>
<evidence type="ECO:0000256" key="4">
    <source>
        <dbReference type="ARBA" id="ARBA00023014"/>
    </source>
</evidence>
<evidence type="ECO:0000313" key="6">
    <source>
        <dbReference type="EMBL" id="GAA1817750.1"/>
    </source>
</evidence>
<dbReference type="InterPro" id="IPR007197">
    <property type="entry name" value="rSAM"/>
</dbReference>
<dbReference type="Proteomes" id="UP001500218">
    <property type="component" value="Unassembled WGS sequence"/>
</dbReference>
<keyword evidence="7" id="KW-1185">Reference proteome</keyword>
<dbReference type="CDD" id="cd01335">
    <property type="entry name" value="Radical_SAM"/>
    <property type="match status" value="1"/>
</dbReference>
<dbReference type="InterPro" id="IPR058240">
    <property type="entry name" value="rSAM_sf"/>
</dbReference>
<dbReference type="InterPro" id="IPR013785">
    <property type="entry name" value="Aldolase_TIM"/>
</dbReference>
<keyword evidence="4" id="KW-0411">Iron-sulfur</keyword>
<dbReference type="PANTHER" id="PTHR43273:SF8">
    <property type="entry name" value="RADICAL SAM DOMAIN PROTEIN"/>
    <property type="match status" value="1"/>
</dbReference>
<dbReference type="EMBL" id="BAAALT010000150">
    <property type="protein sequence ID" value="GAA1817750.1"/>
    <property type="molecule type" value="Genomic_DNA"/>
</dbReference>
<reference evidence="6 7" key="1">
    <citation type="journal article" date="2019" name="Int. J. Syst. Evol. Microbiol.">
        <title>The Global Catalogue of Microorganisms (GCM) 10K type strain sequencing project: providing services to taxonomists for standard genome sequencing and annotation.</title>
        <authorList>
            <consortium name="The Broad Institute Genomics Platform"/>
            <consortium name="The Broad Institute Genome Sequencing Center for Infectious Disease"/>
            <person name="Wu L."/>
            <person name="Ma J."/>
        </authorList>
    </citation>
    <scope>NUCLEOTIDE SEQUENCE [LARGE SCALE GENOMIC DNA]</scope>
    <source>
        <strain evidence="6 7">JCM 13250</strain>
    </source>
</reference>
<proteinExistence type="predicted"/>
<feature type="domain" description="Radical SAM core" evidence="5">
    <location>
        <begin position="11"/>
        <end position="255"/>
    </location>
</feature>
<evidence type="ECO:0000313" key="7">
    <source>
        <dbReference type="Proteomes" id="UP001500218"/>
    </source>
</evidence>
<dbReference type="InterPro" id="IPR023867">
    <property type="entry name" value="Sulphatase_maturase_rSAM"/>
</dbReference>
<dbReference type="SUPFAM" id="SSF102114">
    <property type="entry name" value="Radical SAM enzymes"/>
    <property type="match status" value="1"/>
</dbReference>
<dbReference type="InterPro" id="IPR026335">
    <property type="entry name" value="rSAM_SPASM_FxsB"/>
</dbReference>
<name>A0ABN2MB96_9ACTN</name>
<protein>
    <submittedName>
        <fullName evidence="6">FxsB family radical SAM/SPASM domain protein</fullName>
    </submittedName>
</protein>
<accession>A0ABN2MB96</accession>
<organism evidence="6 7">
    <name type="scientific">Luedemannella flava</name>
    <dbReference type="NCBI Taxonomy" id="349316"/>
    <lineage>
        <taxon>Bacteria</taxon>
        <taxon>Bacillati</taxon>
        <taxon>Actinomycetota</taxon>
        <taxon>Actinomycetes</taxon>
        <taxon>Micromonosporales</taxon>
        <taxon>Micromonosporaceae</taxon>
        <taxon>Luedemannella</taxon>
    </lineage>
</organism>
<gene>
    <name evidence="6" type="ORF">GCM10009682_43190</name>
</gene>
<sequence length="399" mass="42942">MAEWSAEEYSGSPISELVVKLHERCNLSCDHCYMYEAADQHWRSRPVTMAAATVDRVAARMAEHATAHRLDRVRIVLHGGEPLLAGVDGVEHALRAFRAAAGGAVRVAFGIQTNGILLDDDFLRLFRRYDVRVGISIDGNRSANDRHRRYANGRSSYDEVVRGIDRLARPENHAIYGGLLCTVDVANDPIDTYESLLAHRPPRVDLLLPHGNWTFPPPGLAGRGPGPDQPTPYGDWLIAIFDRWYDAPRRETGIRLFTSIIDLILGGASDTEAIGPGIPASIVVESDGAYEGNDALKTTSPDGAATGLSVFTATIDEVVGHPAVSPARAGLASLGPTCKACDLVTVCGGGLRAHRFAAGEGFTRPSVFCADLYLLVAHIRARVTADLHARLAVSGQGAR</sequence>
<keyword evidence="2" id="KW-0479">Metal-binding</keyword>
<dbReference type="NCBIfam" id="TIGR04269">
    <property type="entry name" value="SAM_SPASM_FxsB"/>
    <property type="match status" value="1"/>
</dbReference>
<dbReference type="PROSITE" id="PS51918">
    <property type="entry name" value="RADICAL_SAM"/>
    <property type="match status" value="1"/>
</dbReference>
<evidence type="ECO:0000256" key="2">
    <source>
        <dbReference type="ARBA" id="ARBA00022723"/>
    </source>
</evidence>
<dbReference type="RefSeq" id="WP_344135243.1">
    <property type="nucleotide sequence ID" value="NZ_BAAALT010000150.1"/>
</dbReference>
<comment type="caution">
    <text evidence="6">The sequence shown here is derived from an EMBL/GenBank/DDBJ whole genome shotgun (WGS) entry which is preliminary data.</text>
</comment>
<dbReference type="Pfam" id="PF04055">
    <property type="entry name" value="Radical_SAM"/>
    <property type="match status" value="1"/>
</dbReference>